<evidence type="ECO:0000313" key="1">
    <source>
        <dbReference type="EMBL" id="KAK4103632.1"/>
    </source>
</evidence>
<evidence type="ECO:0000313" key="2">
    <source>
        <dbReference type="Proteomes" id="UP001305647"/>
    </source>
</evidence>
<proteinExistence type="predicted"/>
<reference evidence="1" key="2">
    <citation type="submission" date="2023-05" db="EMBL/GenBank/DDBJ databases">
        <authorList>
            <consortium name="Lawrence Berkeley National Laboratory"/>
            <person name="Steindorff A."/>
            <person name="Hensen N."/>
            <person name="Bonometti L."/>
            <person name="Westerberg I."/>
            <person name="Brannstrom I.O."/>
            <person name="Guillou S."/>
            <person name="Cros-Aarteil S."/>
            <person name="Calhoun S."/>
            <person name="Haridas S."/>
            <person name="Kuo A."/>
            <person name="Mondo S."/>
            <person name="Pangilinan J."/>
            <person name="Riley R."/>
            <person name="Labutti K."/>
            <person name="Andreopoulos B."/>
            <person name="Lipzen A."/>
            <person name="Chen C."/>
            <person name="Yanf M."/>
            <person name="Daum C."/>
            <person name="Ng V."/>
            <person name="Clum A."/>
            <person name="Ohm R."/>
            <person name="Martin F."/>
            <person name="Silar P."/>
            <person name="Natvig D."/>
            <person name="Lalanne C."/>
            <person name="Gautier V."/>
            <person name="Ament-Velasquez S.L."/>
            <person name="Kruys A."/>
            <person name="Hutchinson M.I."/>
            <person name="Powell A.J."/>
            <person name="Barry K."/>
            <person name="Miller A.N."/>
            <person name="Grigoriev I.V."/>
            <person name="Debuchy R."/>
            <person name="Gladieux P."/>
            <person name="Thoren M.H."/>
            <person name="Johannesson H."/>
        </authorList>
    </citation>
    <scope>NUCLEOTIDE SEQUENCE</scope>
    <source>
        <strain evidence="1">CBS 757.83</strain>
    </source>
</reference>
<gene>
    <name evidence="1" type="ORF">N658DRAFT_282064</name>
</gene>
<reference evidence="1" key="1">
    <citation type="journal article" date="2023" name="Mol. Phylogenet. Evol.">
        <title>Genome-scale phylogeny and comparative genomics of the fungal order Sordariales.</title>
        <authorList>
            <person name="Hensen N."/>
            <person name="Bonometti L."/>
            <person name="Westerberg I."/>
            <person name="Brannstrom I.O."/>
            <person name="Guillou S."/>
            <person name="Cros-Aarteil S."/>
            <person name="Calhoun S."/>
            <person name="Haridas S."/>
            <person name="Kuo A."/>
            <person name="Mondo S."/>
            <person name="Pangilinan J."/>
            <person name="Riley R."/>
            <person name="LaButti K."/>
            <person name="Andreopoulos B."/>
            <person name="Lipzen A."/>
            <person name="Chen C."/>
            <person name="Yan M."/>
            <person name="Daum C."/>
            <person name="Ng V."/>
            <person name="Clum A."/>
            <person name="Steindorff A."/>
            <person name="Ohm R.A."/>
            <person name="Martin F."/>
            <person name="Silar P."/>
            <person name="Natvig D.O."/>
            <person name="Lalanne C."/>
            <person name="Gautier V."/>
            <person name="Ament-Velasquez S.L."/>
            <person name="Kruys A."/>
            <person name="Hutchinson M.I."/>
            <person name="Powell A.J."/>
            <person name="Barry K."/>
            <person name="Miller A.N."/>
            <person name="Grigoriev I.V."/>
            <person name="Debuchy R."/>
            <person name="Gladieux P."/>
            <person name="Hiltunen Thoren M."/>
            <person name="Johannesson H."/>
        </authorList>
    </citation>
    <scope>NUCLEOTIDE SEQUENCE</scope>
    <source>
        <strain evidence="1">CBS 757.83</strain>
    </source>
</reference>
<name>A0AAN6T4E2_9PEZI</name>
<comment type="caution">
    <text evidence="1">The sequence shown here is derived from an EMBL/GenBank/DDBJ whole genome shotgun (WGS) entry which is preliminary data.</text>
</comment>
<sequence>MRRQPCSFQRSGSPGPERAWDEILSRWDDALLIARSLGSKSPPQACTVHNTYFQGYPDLSRRARRRCLFPSCGVHSIDTCAFKAQLSPMANGWQSTTRCGGAAAIVQVGFISYGSVQLYRHFRRPDIIRSGSPRPQTKARLSGGGKTLCFEYLTGIIHTPRPDSPTSPSKAKLDQ</sequence>
<protein>
    <submittedName>
        <fullName evidence="1">Uncharacterized protein</fullName>
    </submittedName>
</protein>
<dbReference type="AlphaFoldDB" id="A0AAN6T4E2"/>
<accession>A0AAN6T4E2</accession>
<organism evidence="1 2">
    <name type="scientific">Parathielavia hyrcaniae</name>
    <dbReference type="NCBI Taxonomy" id="113614"/>
    <lineage>
        <taxon>Eukaryota</taxon>
        <taxon>Fungi</taxon>
        <taxon>Dikarya</taxon>
        <taxon>Ascomycota</taxon>
        <taxon>Pezizomycotina</taxon>
        <taxon>Sordariomycetes</taxon>
        <taxon>Sordariomycetidae</taxon>
        <taxon>Sordariales</taxon>
        <taxon>Chaetomiaceae</taxon>
        <taxon>Parathielavia</taxon>
    </lineage>
</organism>
<keyword evidence="2" id="KW-1185">Reference proteome</keyword>
<dbReference type="EMBL" id="MU863628">
    <property type="protein sequence ID" value="KAK4103632.1"/>
    <property type="molecule type" value="Genomic_DNA"/>
</dbReference>
<dbReference type="Proteomes" id="UP001305647">
    <property type="component" value="Unassembled WGS sequence"/>
</dbReference>